<dbReference type="InterPro" id="IPR053192">
    <property type="entry name" value="Vacuole_Formation_Reg"/>
</dbReference>
<dbReference type="InterPro" id="IPR004146">
    <property type="entry name" value="DC1"/>
</dbReference>
<protein>
    <recommendedName>
        <fullName evidence="2">DC1 domain-containing protein</fullName>
    </recommendedName>
</protein>
<dbReference type="AlphaFoldDB" id="A0A7J8WHB5"/>
<feature type="domain" description="DC1" evidence="2">
    <location>
        <begin position="122"/>
        <end position="161"/>
    </location>
</feature>
<comment type="caution">
    <text evidence="3">The sequence shown here is derived from an EMBL/GenBank/DDBJ whole genome shotgun (WGS) entry which is preliminary data.</text>
</comment>
<dbReference type="EMBL" id="JABFAA010000001">
    <property type="protein sequence ID" value="MBA0674431.1"/>
    <property type="molecule type" value="Genomic_DNA"/>
</dbReference>
<dbReference type="Proteomes" id="UP000593577">
    <property type="component" value="Unassembled WGS sequence"/>
</dbReference>
<dbReference type="InterPro" id="IPR046349">
    <property type="entry name" value="C1-like_sf"/>
</dbReference>
<gene>
    <name evidence="3" type="ORF">Goari_016031</name>
</gene>
<evidence type="ECO:0000313" key="3">
    <source>
        <dbReference type="EMBL" id="MBA0674431.1"/>
    </source>
</evidence>
<feature type="domain" description="DC1" evidence="2">
    <location>
        <begin position="172"/>
        <end position="221"/>
    </location>
</feature>
<keyword evidence="1" id="KW-0677">Repeat</keyword>
<dbReference type="PANTHER" id="PTHR32410:SF165">
    <property type="entry name" value="C1 DOMAIN FAMILY PROTEIN, PUTATIVE-RELATED"/>
    <property type="match status" value="1"/>
</dbReference>
<organism evidence="3 4">
    <name type="scientific">Gossypium aridum</name>
    <name type="common">American cotton</name>
    <name type="synonym">Erioxylum aridum</name>
    <dbReference type="NCBI Taxonomy" id="34290"/>
    <lineage>
        <taxon>Eukaryota</taxon>
        <taxon>Viridiplantae</taxon>
        <taxon>Streptophyta</taxon>
        <taxon>Embryophyta</taxon>
        <taxon>Tracheophyta</taxon>
        <taxon>Spermatophyta</taxon>
        <taxon>Magnoliopsida</taxon>
        <taxon>eudicotyledons</taxon>
        <taxon>Gunneridae</taxon>
        <taxon>Pentapetalae</taxon>
        <taxon>rosids</taxon>
        <taxon>malvids</taxon>
        <taxon>Malvales</taxon>
        <taxon>Malvaceae</taxon>
        <taxon>Malvoideae</taxon>
        <taxon>Gossypium</taxon>
    </lineage>
</organism>
<accession>A0A7J8WHB5</accession>
<reference evidence="3 4" key="1">
    <citation type="journal article" date="2019" name="Genome Biol. Evol.">
        <title>Insights into the evolution of the New World diploid cottons (Gossypium, subgenus Houzingenia) based on genome sequencing.</title>
        <authorList>
            <person name="Grover C.E."/>
            <person name="Arick M.A. 2nd"/>
            <person name="Thrash A."/>
            <person name="Conover J.L."/>
            <person name="Sanders W.S."/>
            <person name="Peterson D.G."/>
            <person name="Frelichowski J.E."/>
            <person name="Scheffler J.A."/>
            <person name="Scheffler B.E."/>
            <person name="Wendel J.F."/>
        </authorList>
    </citation>
    <scope>NUCLEOTIDE SEQUENCE [LARGE SCALE GENOMIC DNA]</scope>
    <source>
        <strain evidence="3">185</strain>
        <tissue evidence="3">Leaf</tissue>
    </source>
</reference>
<sequence length="227" mass="25883">MNHCYQVCDSLVPIVPNIRVVRVLQEIKVGDNVVAAEIIHSSHDQHKLTFNDEINDNKHCNGLWIVPEPFILLTNGIFKCWVCGYDCSGFSYKQGGIDDGIVICLRCATTPHSSTYQAKESHYLFYDAENRSACSACGRCRDEKGSYICKDCDFGLNSECATLPKTIPHNCDEHPLKLVYGDSNDYSLHHWCDICGKKKRDTKLWLYHCKVFDNAMHSKCVYFRSKD</sequence>
<evidence type="ECO:0000313" key="4">
    <source>
        <dbReference type="Proteomes" id="UP000593577"/>
    </source>
</evidence>
<evidence type="ECO:0000259" key="2">
    <source>
        <dbReference type="Pfam" id="PF03107"/>
    </source>
</evidence>
<dbReference type="Pfam" id="PF03107">
    <property type="entry name" value="C1_2"/>
    <property type="match status" value="2"/>
</dbReference>
<proteinExistence type="predicted"/>
<dbReference type="PANTHER" id="PTHR32410">
    <property type="entry name" value="CYSTEINE/HISTIDINE-RICH C1 DOMAIN FAMILY PROTEIN"/>
    <property type="match status" value="1"/>
</dbReference>
<name>A0A7J8WHB5_GOSAI</name>
<keyword evidence="4" id="KW-1185">Reference proteome</keyword>
<dbReference type="SUPFAM" id="SSF57889">
    <property type="entry name" value="Cysteine-rich domain"/>
    <property type="match status" value="1"/>
</dbReference>
<evidence type="ECO:0000256" key="1">
    <source>
        <dbReference type="ARBA" id="ARBA00022737"/>
    </source>
</evidence>